<dbReference type="AlphaFoldDB" id="A0A2N9GFE8"/>
<accession>A0A2N9GFE8</accession>
<name>A0A2N9GFE8_FAGSY</name>
<reference evidence="1" key="1">
    <citation type="submission" date="2018-02" db="EMBL/GenBank/DDBJ databases">
        <authorList>
            <person name="Cohen D.B."/>
            <person name="Kent A.D."/>
        </authorList>
    </citation>
    <scope>NUCLEOTIDE SEQUENCE</scope>
</reference>
<protein>
    <submittedName>
        <fullName evidence="1">Uncharacterized protein</fullName>
    </submittedName>
</protein>
<dbReference type="EMBL" id="OIVN01001807">
    <property type="protein sequence ID" value="SPC97874.1"/>
    <property type="molecule type" value="Genomic_DNA"/>
</dbReference>
<evidence type="ECO:0000313" key="1">
    <source>
        <dbReference type="EMBL" id="SPC97874.1"/>
    </source>
</evidence>
<gene>
    <name evidence="1" type="ORF">FSB_LOCUS25756</name>
</gene>
<proteinExistence type="predicted"/>
<organism evidence="1">
    <name type="scientific">Fagus sylvatica</name>
    <name type="common">Beechnut</name>
    <dbReference type="NCBI Taxonomy" id="28930"/>
    <lineage>
        <taxon>Eukaryota</taxon>
        <taxon>Viridiplantae</taxon>
        <taxon>Streptophyta</taxon>
        <taxon>Embryophyta</taxon>
        <taxon>Tracheophyta</taxon>
        <taxon>Spermatophyta</taxon>
        <taxon>Magnoliopsida</taxon>
        <taxon>eudicotyledons</taxon>
        <taxon>Gunneridae</taxon>
        <taxon>Pentapetalae</taxon>
        <taxon>rosids</taxon>
        <taxon>fabids</taxon>
        <taxon>Fagales</taxon>
        <taxon>Fagaceae</taxon>
        <taxon>Fagus</taxon>
    </lineage>
</organism>
<sequence>MKKKLSSSPSKAVFSFKFFYKPPHGHGLKEIPPRWPRREGETTPACRGGLPWRSLPVWRSPTAKPAAVACRGDPCRSGGHGQACCGGLPCPIPAGLGVTHGQACCGGLPWRSLPVWGSPTAKPAAVACRARSPPVWRSPTAKPAAWVAEIFLGLVALFAVMRN</sequence>